<dbReference type="SFLD" id="SFLDS00001">
    <property type="entry name" value="Enolase"/>
    <property type="match status" value="1"/>
</dbReference>
<dbReference type="Gene3D" id="3.30.390.10">
    <property type="entry name" value="Enolase-like, N-terminal domain"/>
    <property type="match status" value="1"/>
</dbReference>
<dbReference type="Pfam" id="PF02746">
    <property type="entry name" value="MR_MLE_N"/>
    <property type="match status" value="1"/>
</dbReference>
<protein>
    <submittedName>
        <fullName evidence="5">Mandelate racemase/muconate lactonizing enzyme family protein</fullName>
    </submittedName>
</protein>
<gene>
    <name evidence="5" type="ORF">G1H11_12285</name>
</gene>
<dbReference type="PANTHER" id="PTHR13794:SF58">
    <property type="entry name" value="MITOCHONDRIAL ENOLASE SUPERFAMILY MEMBER 1"/>
    <property type="match status" value="1"/>
</dbReference>
<feature type="domain" description="Mandelate racemase/muconate lactonizing enzyme C-terminal" evidence="4">
    <location>
        <begin position="177"/>
        <end position="273"/>
    </location>
</feature>
<dbReference type="RefSeq" id="WP_163818882.1">
    <property type="nucleotide sequence ID" value="NZ_JAAGOB010000006.1"/>
</dbReference>
<dbReference type="Gene3D" id="3.20.20.120">
    <property type="entry name" value="Enolase-like C-terminal domain"/>
    <property type="match status" value="1"/>
</dbReference>
<dbReference type="CDD" id="cd03316">
    <property type="entry name" value="MR_like"/>
    <property type="match status" value="1"/>
</dbReference>
<keyword evidence="2" id="KW-0479">Metal-binding</keyword>
<dbReference type="InterPro" id="IPR029065">
    <property type="entry name" value="Enolase_C-like"/>
</dbReference>
<dbReference type="GO" id="GO:0009063">
    <property type="term" value="P:amino acid catabolic process"/>
    <property type="evidence" value="ECO:0007669"/>
    <property type="project" value="InterPro"/>
</dbReference>
<keyword evidence="6" id="KW-1185">Reference proteome</keyword>
<dbReference type="GO" id="GO:0016052">
    <property type="term" value="P:carbohydrate catabolic process"/>
    <property type="evidence" value="ECO:0007669"/>
    <property type="project" value="TreeGrafter"/>
</dbReference>
<dbReference type="InterPro" id="IPR013342">
    <property type="entry name" value="Mandelate_racemase_C"/>
</dbReference>
<dbReference type="PANTHER" id="PTHR13794">
    <property type="entry name" value="ENOLASE SUPERFAMILY, MANDELATE RACEMASE"/>
    <property type="match status" value="1"/>
</dbReference>
<dbReference type="SUPFAM" id="SSF54826">
    <property type="entry name" value="Enolase N-terminal domain-like"/>
    <property type="match status" value="1"/>
</dbReference>
<dbReference type="Proteomes" id="UP000469185">
    <property type="component" value="Unassembled WGS sequence"/>
</dbReference>
<comment type="caution">
    <text evidence="5">The sequence shown here is derived from an EMBL/GenBank/DDBJ whole genome shotgun (WGS) entry which is preliminary data.</text>
</comment>
<accession>A0A6N9YMC4</accession>
<evidence type="ECO:0000256" key="3">
    <source>
        <dbReference type="ARBA" id="ARBA00022842"/>
    </source>
</evidence>
<dbReference type="EMBL" id="JAAGOB010000006">
    <property type="protein sequence ID" value="NED96087.1"/>
    <property type="molecule type" value="Genomic_DNA"/>
</dbReference>
<dbReference type="SUPFAM" id="SSF51604">
    <property type="entry name" value="Enolase C-terminal domain-like"/>
    <property type="match status" value="1"/>
</dbReference>
<comment type="cofactor">
    <cofactor evidence="1">
        <name>Mg(2+)</name>
        <dbReference type="ChEBI" id="CHEBI:18420"/>
    </cofactor>
</comment>
<dbReference type="InterPro" id="IPR046945">
    <property type="entry name" value="RHMD-like"/>
</dbReference>
<evidence type="ECO:0000313" key="5">
    <source>
        <dbReference type="EMBL" id="NED96087.1"/>
    </source>
</evidence>
<proteinExistence type="predicted"/>
<dbReference type="InterPro" id="IPR036849">
    <property type="entry name" value="Enolase-like_C_sf"/>
</dbReference>
<evidence type="ECO:0000313" key="6">
    <source>
        <dbReference type="Proteomes" id="UP000469185"/>
    </source>
</evidence>
<dbReference type="SMART" id="SM00922">
    <property type="entry name" value="MR_MLE"/>
    <property type="match status" value="1"/>
</dbReference>
<keyword evidence="3" id="KW-0460">Magnesium</keyword>
<name>A0A6N9YMC4_9ACTN</name>
<dbReference type="InterPro" id="IPR018110">
    <property type="entry name" value="Mandel_Rmase/mucon_lact_enz_CS"/>
</dbReference>
<dbReference type="GO" id="GO:0000287">
    <property type="term" value="F:magnesium ion binding"/>
    <property type="evidence" value="ECO:0007669"/>
    <property type="project" value="TreeGrafter"/>
</dbReference>
<organism evidence="5 6">
    <name type="scientific">Phytoactinopolyspora alkaliphila</name>
    <dbReference type="NCBI Taxonomy" id="1783498"/>
    <lineage>
        <taxon>Bacteria</taxon>
        <taxon>Bacillati</taxon>
        <taxon>Actinomycetota</taxon>
        <taxon>Actinomycetes</taxon>
        <taxon>Jiangellales</taxon>
        <taxon>Jiangellaceae</taxon>
        <taxon>Phytoactinopolyspora</taxon>
    </lineage>
</organism>
<evidence type="ECO:0000256" key="2">
    <source>
        <dbReference type="ARBA" id="ARBA00022723"/>
    </source>
</evidence>
<sequence>MFINEQSRSVASELSADDRLTAPPPPLPASSVAAVTCRVFRTPVTDGVAMSFGPLGHRVMAVVVIELADGSRGMGESWVNYPAWAWRERVATIDEGVAPLVVGREFTDPVAAHEHLVSILSPIGRQWGALGPIHQAISAVDTALWDIAARHAGVSLADALGGSLASELPVYGSSLGPAGVETSAQRCLELGLTAVKVKLGFGAERDESNLRLARAILGQGVEIFGDANQAWSLTEALEMAPLLRDVGVAWIEEPISGDDPHDLARLREAGGVPVATGENLYGAAAFAPYIERRAADIVQPDLSKVGGPTEYLRVHELAHRAGVIVNPHLYNGAVATAATIQVAAAVPGTGLVEWDIRANPMRAGTDTLLTGHGTVRVPDGPGLGLDIDLDALAETEEAV</sequence>
<dbReference type="Pfam" id="PF13378">
    <property type="entry name" value="MR_MLE_C"/>
    <property type="match status" value="1"/>
</dbReference>
<dbReference type="PROSITE" id="PS00909">
    <property type="entry name" value="MR_MLE_2"/>
    <property type="match status" value="1"/>
</dbReference>
<evidence type="ECO:0000256" key="1">
    <source>
        <dbReference type="ARBA" id="ARBA00001946"/>
    </source>
</evidence>
<dbReference type="InterPro" id="IPR013341">
    <property type="entry name" value="Mandelate_racemase_N_dom"/>
</dbReference>
<dbReference type="InterPro" id="IPR029017">
    <property type="entry name" value="Enolase-like_N"/>
</dbReference>
<reference evidence="5 6" key="1">
    <citation type="submission" date="2020-02" db="EMBL/GenBank/DDBJ databases">
        <authorList>
            <person name="Li X.-J."/>
            <person name="Feng X.-M."/>
        </authorList>
    </citation>
    <scope>NUCLEOTIDE SEQUENCE [LARGE SCALE GENOMIC DNA]</scope>
    <source>
        <strain evidence="5 6">CGMCC 4.7225</strain>
    </source>
</reference>
<dbReference type="GO" id="GO:0016836">
    <property type="term" value="F:hydro-lyase activity"/>
    <property type="evidence" value="ECO:0007669"/>
    <property type="project" value="TreeGrafter"/>
</dbReference>
<evidence type="ECO:0000259" key="4">
    <source>
        <dbReference type="SMART" id="SM00922"/>
    </source>
</evidence>
<dbReference type="SFLD" id="SFLDG00179">
    <property type="entry name" value="mandelate_racemase"/>
    <property type="match status" value="1"/>
</dbReference>
<dbReference type="AlphaFoldDB" id="A0A6N9YMC4"/>